<feature type="region of interest" description="Disordered" evidence="1">
    <location>
        <begin position="1"/>
        <end position="22"/>
    </location>
</feature>
<sequence>MSKDATSGNGMDSKAHARSRPGFFSDRRGSTAMEFAMLAIPFALLVFAILESCISFAGQEVMANITDDVARQLRTGQLQKTNVSEASVKQLICSRLEIIVAQDCPGLFVDLREYSSFADAATAGFRIDGNNIVLTQGGSDKTFTVSPGLAESINMLRVFYKWPVMTDLLAKQMQNFTDGTTLHFASVTWQNEPFDDN</sequence>
<proteinExistence type="predicted"/>
<keyword evidence="2" id="KW-1133">Transmembrane helix</keyword>
<evidence type="ECO:0000256" key="2">
    <source>
        <dbReference type="SAM" id="Phobius"/>
    </source>
</evidence>
<evidence type="ECO:0000313" key="4">
    <source>
        <dbReference type="EMBL" id="CDX61861.1"/>
    </source>
</evidence>
<dbReference type="EMBL" id="CCND01000045">
    <property type="protein sequence ID" value="CDX61861.1"/>
    <property type="molecule type" value="Genomic_DNA"/>
</dbReference>
<name>A0A0K2W574_MESPL</name>
<evidence type="ECO:0000313" key="5">
    <source>
        <dbReference type="Proteomes" id="UP000182888"/>
    </source>
</evidence>
<accession>A0A0K2W574</accession>
<gene>
    <name evidence="4" type="ORF">MPL1032_50069</name>
</gene>
<keyword evidence="2" id="KW-0812">Transmembrane</keyword>
<reference evidence="5" key="1">
    <citation type="submission" date="2014-08" db="EMBL/GenBank/DDBJ databases">
        <authorList>
            <person name="Edwards T."/>
        </authorList>
    </citation>
    <scope>NUCLEOTIDE SEQUENCE [LARGE SCALE GENOMIC DNA]</scope>
</reference>
<protein>
    <submittedName>
        <fullName evidence="4">TadE family protein</fullName>
    </submittedName>
</protein>
<dbReference type="Pfam" id="PF07811">
    <property type="entry name" value="TadE"/>
    <property type="match status" value="1"/>
</dbReference>
<dbReference type="Proteomes" id="UP000182888">
    <property type="component" value="Unassembled WGS sequence"/>
</dbReference>
<dbReference type="AlphaFoldDB" id="A0A0K2W574"/>
<feature type="compositionally biased region" description="Polar residues" evidence="1">
    <location>
        <begin position="1"/>
        <end position="10"/>
    </location>
</feature>
<feature type="transmembrane region" description="Helical" evidence="2">
    <location>
        <begin position="35"/>
        <end position="57"/>
    </location>
</feature>
<feature type="domain" description="TadE-like" evidence="3">
    <location>
        <begin position="29"/>
        <end position="71"/>
    </location>
</feature>
<organism evidence="4 5">
    <name type="scientific">Mesorhizobium plurifarium</name>
    <dbReference type="NCBI Taxonomy" id="69974"/>
    <lineage>
        <taxon>Bacteria</taxon>
        <taxon>Pseudomonadati</taxon>
        <taxon>Pseudomonadota</taxon>
        <taxon>Alphaproteobacteria</taxon>
        <taxon>Hyphomicrobiales</taxon>
        <taxon>Phyllobacteriaceae</taxon>
        <taxon>Mesorhizobium</taxon>
    </lineage>
</organism>
<evidence type="ECO:0000259" key="3">
    <source>
        <dbReference type="Pfam" id="PF07811"/>
    </source>
</evidence>
<evidence type="ECO:0000256" key="1">
    <source>
        <dbReference type="SAM" id="MobiDB-lite"/>
    </source>
</evidence>
<dbReference type="InterPro" id="IPR012495">
    <property type="entry name" value="TadE-like_dom"/>
</dbReference>
<keyword evidence="2" id="KW-0472">Membrane</keyword>